<evidence type="ECO:0000256" key="5">
    <source>
        <dbReference type="SAM" id="Phobius"/>
    </source>
</evidence>
<dbReference type="RefSeq" id="WP_077321758.1">
    <property type="nucleotide sequence ID" value="NZ_CABEHT010000001.1"/>
</dbReference>
<evidence type="ECO:0000259" key="6">
    <source>
        <dbReference type="SMART" id="SM00235"/>
    </source>
</evidence>
<evidence type="ECO:0000256" key="2">
    <source>
        <dbReference type="ARBA" id="ARBA00022723"/>
    </source>
</evidence>
<dbReference type="GO" id="GO:0031012">
    <property type="term" value="C:extracellular matrix"/>
    <property type="evidence" value="ECO:0007669"/>
    <property type="project" value="InterPro"/>
</dbReference>
<protein>
    <submittedName>
        <fullName evidence="7">Protease</fullName>
    </submittedName>
</protein>
<feature type="transmembrane region" description="Helical" evidence="5">
    <location>
        <begin position="21"/>
        <end position="44"/>
    </location>
</feature>
<keyword evidence="2" id="KW-0479">Metal-binding</keyword>
<name>A0A4U9XTU1_9STRE</name>
<dbReference type="InterPro" id="IPR006026">
    <property type="entry name" value="Peptidase_Metallo"/>
</dbReference>
<keyword evidence="5" id="KW-0472">Membrane</keyword>
<dbReference type="Pfam" id="PF00413">
    <property type="entry name" value="Peptidase_M10"/>
    <property type="match status" value="1"/>
</dbReference>
<dbReference type="Gene3D" id="3.40.390.10">
    <property type="entry name" value="Collagenase (Catalytic Domain)"/>
    <property type="match status" value="1"/>
</dbReference>
<proteinExistence type="predicted"/>
<evidence type="ECO:0000313" key="8">
    <source>
        <dbReference type="Proteomes" id="UP000394068"/>
    </source>
</evidence>
<keyword evidence="1 7" id="KW-0645">Protease</keyword>
<sequence>MKKFFKVLFWLPLKILQVIWRIIWGFLQTILVLAILVFGLLYYANHSDSALANQISDVSDKVVRLYNAWNASETKTKKQVKESLKADHLHHTHGLKWPDNQAKVYIKTTNPIFHNAYQAAINNWNSSGAFRFTVVDDSHKADIIADESNDKSANAAGLADVESQPVTQIIKSVKVYLNAYYLLDERYGYGSDRIVHTAEHELGHAIGLEHTDDQASVMQTAGSFYGIQAADVARVRRLYAKND</sequence>
<dbReference type="SUPFAM" id="SSF55486">
    <property type="entry name" value="Metalloproteases ('zincins'), catalytic domain"/>
    <property type="match status" value="1"/>
</dbReference>
<feature type="domain" description="Peptidase metallopeptidase" evidence="6">
    <location>
        <begin position="93"/>
        <end position="241"/>
    </location>
</feature>
<reference evidence="7 8" key="1">
    <citation type="submission" date="2019-05" db="EMBL/GenBank/DDBJ databases">
        <authorList>
            <consortium name="Pathogen Informatics"/>
        </authorList>
    </citation>
    <scope>NUCLEOTIDE SEQUENCE [LARGE SCALE GENOMIC DNA]</scope>
    <source>
        <strain evidence="7 8">NCTC5386</strain>
    </source>
</reference>
<dbReference type="GO" id="GO:0006508">
    <property type="term" value="P:proteolysis"/>
    <property type="evidence" value="ECO:0007669"/>
    <property type="project" value="UniProtKB-KW"/>
</dbReference>
<dbReference type="CDD" id="cd04268">
    <property type="entry name" value="ZnMc_MMP_like"/>
    <property type="match status" value="1"/>
</dbReference>
<dbReference type="AlphaFoldDB" id="A0A4U9XTU1"/>
<accession>A0A4U9XTU1</accession>
<dbReference type="InterPro" id="IPR001818">
    <property type="entry name" value="Pept_M10_metallopeptidase"/>
</dbReference>
<organism evidence="7 8">
    <name type="scientific">Streptococcus pseudoporcinus</name>
    <dbReference type="NCBI Taxonomy" id="361101"/>
    <lineage>
        <taxon>Bacteria</taxon>
        <taxon>Bacillati</taxon>
        <taxon>Bacillota</taxon>
        <taxon>Bacilli</taxon>
        <taxon>Lactobacillales</taxon>
        <taxon>Streptococcaceae</taxon>
        <taxon>Streptococcus</taxon>
    </lineage>
</organism>
<dbReference type="Proteomes" id="UP000394068">
    <property type="component" value="Unassembled WGS sequence"/>
</dbReference>
<dbReference type="GO" id="GO:0008270">
    <property type="term" value="F:zinc ion binding"/>
    <property type="evidence" value="ECO:0007669"/>
    <property type="project" value="InterPro"/>
</dbReference>
<evidence type="ECO:0000256" key="1">
    <source>
        <dbReference type="ARBA" id="ARBA00022670"/>
    </source>
</evidence>
<dbReference type="InterPro" id="IPR024079">
    <property type="entry name" value="MetalloPept_cat_dom_sf"/>
</dbReference>
<dbReference type="SMART" id="SM00235">
    <property type="entry name" value="ZnMc"/>
    <property type="match status" value="1"/>
</dbReference>
<keyword evidence="5" id="KW-0812">Transmembrane</keyword>
<keyword evidence="5" id="KW-1133">Transmembrane helix</keyword>
<keyword evidence="4" id="KW-0862">Zinc</keyword>
<dbReference type="GO" id="GO:0004222">
    <property type="term" value="F:metalloendopeptidase activity"/>
    <property type="evidence" value="ECO:0007669"/>
    <property type="project" value="InterPro"/>
</dbReference>
<gene>
    <name evidence="7" type="ORF">NCTC5386_01432</name>
</gene>
<keyword evidence="3" id="KW-0378">Hydrolase</keyword>
<evidence type="ECO:0000256" key="3">
    <source>
        <dbReference type="ARBA" id="ARBA00022801"/>
    </source>
</evidence>
<evidence type="ECO:0000313" key="7">
    <source>
        <dbReference type="EMBL" id="VTS16061.1"/>
    </source>
</evidence>
<dbReference type="EMBL" id="CABEHT010000001">
    <property type="protein sequence ID" value="VTS16061.1"/>
    <property type="molecule type" value="Genomic_DNA"/>
</dbReference>
<evidence type="ECO:0000256" key="4">
    <source>
        <dbReference type="ARBA" id="ARBA00022833"/>
    </source>
</evidence>